<proteinExistence type="inferred from homology"/>
<dbReference type="InterPro" id="IPR016282">
    <property type="entry name" value="Glyco_hydro_5_endoGlcnase_B"/>
</dbReference>
<name>A0A8E2JZ41_9PEZI</name>
<dbReference type="Gene3D" id="3.20.20.80">
    <property type="entry name" value="Glycosidases"/>
    <property type="match status" value="1"/>
</dbReference>
<evidence type="ECO:0000256" key="1">
    <source>
        <dbReference type="ARBA" id="ARBA00005641"/>
    </source>
</evidence>
<sequence>MIASSVKTSVLTTSIEISSSPSTSIKSSTISSSIILSASVTSATSASACTGTFTPISASAFVAALNPGWNLGNTLDATQTEGDWNNPPVVAATFDDVKAAGFKGVRLPVTWAYHFNGSSPDWTIDPVWLQRVSNVVDMVTSRGFYTVVNAHHDSWIWADVSASGANYTMIEEKFYRLWYQVGRKLACKSSLVAFEPINEPPGTTAAHAAELNKLNNLFLKAINDAGGFNSQRVVTLVGLGEDGVKTSEWFIPPNSTFSNPWAIQYHYYSPYDFIFSAWGKTIWGSDADKASLEADIAAVRGNFTNVPLLIGEWAASPVTTETAARWKYFDYFLQMAKKYDTVPMLWDNGADFLDRAAHAWRDQVAINILTNATAGVTNSLPDSTEDGTTASQWSSAFIFHQVGTTVTDQTLPFLLNGNTLKSISSPSKTLTVNTDYVVSGSNITFKASLLSTFVSSATSPGSIANLTLTFTAGANLLVNIIQWDVLVLGSTTSKAVSGSDLSIPITWKGIGKPAAVRAIESDGTYLEDTWTVYLGPLQQARTTYSNQWNWDSSHVIITSAAVGNVISSGKTTTFMIEAYPRVLGNNVNYTLAV</sequence>
<evidence type="ECO:0000259" key="10">
    <source>
        <dbReference type="Pfam" id="PF00150"/>
    </source>
</evidence>
<protein>
    <submittedName>
        <fullName evidence="12">Glycoside hydrolase family 5 protein</fullName>
    </submittedName>
</protein>
<dbReference type="InterPro" id="IPR050386">
    <property type="entry name" value="Glycosyl_hydrolase_5"/>
</dbReference>
<accession>A0A8E2JZ41</accession>
<evidence type="ECO:0000256" key="7">
    <source>
        <dbReference type="ARBA" id="ARBA00023316"/>
    </source>
</evidence>
<dbReference type="Pfam" id="PF03442">
    <property type="entry name" value="CBM_X2"/>
    <property type="match status" value="1"/>
</dbReference>
<dbReference type="Gene3D" id="2.60.40.10">
    <property type="entry name" value="Immunoglobulins"/>
    <property type="match status" value="1"/>
</dbReference>
<dbReference type="InterPro" id="IPR005102">
    <property type="entry name" value="Carbo-bd_X2"/>
</dbReference>
<evidence type="ECO:0000256" key="2">
    <source>
        <dbReference type="ARBA" id="ARBA00022729"/>
    </source>
</evidence>
<keyword evidence="2" id="KW-0732">Signal</keyword>
<keyword evidence="7" id="KW-0961">Cell wall biogenesis/degradation</keyword>
<feature type="domain" description="Carbohydrate binding X2" evidence="11">
    <location>
        <begin position="394"/>
        <end position="479"/>
    </location>
</feature>
<dbReference type="InterPro" id="IPR013783">
    <property type="entry name" value="Ig-like_fold"/>
</dbReference>
<keyword evidence="8" id="KW-0624">Polysaccharide degradation</keyword>
<dbReference type="GO" id="GO:0071555">
    <property type="term" value="P:cell wall organization"/>
    <property type="evidence" value="ECO:0007669"/>
    <property type="project" value="UniProtKB-KW"/>
</dbReference>
<feature type="domain" description="Glycoside hydrolase family 5" evidence="10">
    <location>
        <begin position="77"/>
        <end position="350"/>
    </location>
</feature>
<keyword evidence="6 9" id="KW-0326">Glycosidase</keyword>
<organism evidence="12 13">
    <name type="scientific">Glonium stellatum</name>
    <dbReference type="NCBI Taxonomy" id="574774"/>
    <lineage>
        <taxon>Eukaryota</taxon>
        <taxon>Fungi</taxon>
        <taxon>Dikarya</taxon>
        <taxon>Ascomycota</taxon>
        <taxon>Pezizomycotina</taxon>
        <taxon>Dothideomycetes</taxon>
        <taxon>Pleosporomycetidae</taxon>
        <taxon>Gloniales</taxon>
        <taxon>Gloniaceae</taxon>
        <taxon>Glonium</taxon>
    </lineage>
</organism>
<dbReference type="OrthoDB" id="412536at2759"/>
<dbReference type="AlphaFoldDB" id="A0A8E2JZ41"/>
<dbReference type="GO" id="GO:0005978">
    <property type="term" value="P:glycogen biosynthetic process"/>
    <property type="evidence" value="ECO:0007669"/>
    <property type="project" value="UniProtKB-UniPathway"/>
</dbReference>
<keyword evidence="3 9" id="KW-0378">Hydrolase</keyword>
<evidence type="ECO:0000256" key="9">
    <source>
        <dbReference type="RuleBase" id="RU361153"/>
    </source>
</evidence>
<evidence type="ECO:0000256" key="3">
    <source>
        <dbReference type="ARBA" id="ARBA00022801"/>
    </source>
</evidence>
<evidence type="ECO:0000256" key="4">
    <source>
        <dbReference type="ARBA" id="ARBA00023001"/>
    </source>
</evidence>
<evidence type="ECO:0000256" key="6">
    <source>
        <dbReference type="ARBA" id="ARBA00023295"/>
    </source>
</evidence>
<dbReference type="SUPFAM" id="SSF81296">
    <property type="entry name" value="E set domains"/>
    <property type="match status" value="1"/>
</dbReference>
<keyword evidence="13" id="KW-1185">Reference proteome</keyword>
<comment type="similarity">
    <text evidence="1 9">Belongs to the glycosyl hydrolase 5 (cellulase A) family.</text>
</comment>
<dbReference type="InterPro" id="IPR014756">
    <property type="entry name" value="Ig_E-set"/>
</dbReference>
<dbReference type="PANTHER" id="PTHR31297:SF41">
    <property type="entry name" value="ENDOGLUCANASE, PUTATIVE (AFU_ORTHOLOGUE AFUA_5G01830)-RELATED"/>
    <property type="match status" value="1"/>
</dbReference>
<evidence type="ECO:0000256" key="8">
    <source>
        <dbReference type="ARBA" id="ARBA00023326"/>
    </source>
</evidence>
<evidence type="ECO:0000313" key="13">
    <source>
        <dbReference type="Proteomes" id="UP000250140"/>
    </source>
</evidence>
<dbReference type="PANTHER" id="PTHR31297">
    <property type="entry name" value="GLUCAN ENDO-1,6-BETA-GLUCOSIDASE B"/>
    <property type="match status" value="1"/>
</dbReference>
<dbReference type="InterPro" id="IPR001547">
    <property type="entry name" value="Glyco_hydro_5"/>
</dbReference>
<dbReference type="InterPro" id="IPR017853">
    <property type="entry name" value="GH"/>
</dbReference>
<evidence type="ECO:0000313" key="12">
    <source>
        <dbReference type="EMBL" id="OCL14462.1"/>
    </source>
</evidence>
<evidence type="ECO:0000256" key="5">
    <source>
        <dbReference type="ARBA" id="ARBA00023277"/>
    </source>
</evidence>
<dbReference type="GO" id="GO:0008422">
    <property type="term" value="F:beta-glucosidase activity"/>
    <property type="evidence" value="ECO:0007669"/>
    <property type="project" value="TreeGrafter"/>
</dbReference>
<dbReference type="UniPathway" id="UPA00164"/>
<keyword evidence="5" id="KW-0119">Carbohydrate metabolism</keyword>
<dbReference type="GO" id="GO:0005576">
    <property type="term" value="C:extracellular region"/>
    <property type="evidence" value="ECO:0007669"/>
    <property type="project" value="TreeGrafter"/>
</dbReference>
<dbReference type="GO" id="GO:0009986">
    <property type="term" value="C:cell surface"/>
    <property type="evidence" value="ECO:0007669"/>
    <property type="project" value="TreeGrafter"/>
</dbReference>
<evidence type="ECO:0000259" key="11">
    <source>
        <dbReference type="Pfam" id="PF03442"/>
    </source>
</evidence>
<dbReference type="EMBL" id="KV748571">
    <property type="protein sequence ID" value="OCL14462.1"/>
    <property type="molecule type" value="Genomic_DNA"/>
</dbReference>
<dbReference type="FunFam" id="3.20.20.80:FF:000152">
    <property type="entry name" value="Extracellular endoglucanase"/>
    <property type="match status" value="1"/>
</dbReference>
<reference evidence="12 13" key="1">
    <citation type="journal article" date="2016" name="Nat. Commun.">
        <title>Ectomycorrhizal ecology is imprinted in the genome of the dominant symbiotic fungus Cenococcum geophilum.</title>
        <authorList>
            <consortium name="DOE Joint Genome Institute"/>
            <person name="Peter M."/>
            <person name="Kohler A."/>
            <person name="Ohm R.A."/>
            <person name="Kuo A."/>
            <person name="Krutzmann J."/>
            <person name="Morin E."/>
            <person name="Arend M."/>
            <person name="Barry K.W."/>
            <person name="Binder M."/>
            <person name="Choi C."/>
            <person name="Clum A."/>
            <person name="Copeland A."/>
            <person name="Grisel N."/>
            <person name="Haridas S."/>
            <person name="Kipfer T."/>
            <person name="LaButti K."/>
            <person name="Lindquist E."/>
            <person name="Lipzen A."/>
            <person name="Maire R."/>
            <person name="Meier B."/>
            <person name="Mihaltcheva S."/>
            <person name="Molinier V."/>
            <person name="Murat C."/>
            <person name="Poggeler S."/>
            <person name="Quandt C.A."/>
            <person name="Sperisen C."/>
            <person name="Tritt A."/>
            <person name="Tisserant E."/>
            <person name="Crous P.W."/>
            <person name="Henrissat B."/>
            <person name="Nehls U."/>
            <person name="Egli S."/>
            <person name="Spatafora J.W."/>
            <person name="Grigoriev I.V."/>
            <person name="Martin F.M."/>
        </authorList>
    </citation>
    <scope>NUCLEOTIDE SEQUENCE [LARGE SCALE GENOMIC DNA]</scope>
    <source>
        <strain evidence="12 13">CBS 207.34</strain>
    </source>
</reference>
<keyword evidence="4" id="KW-0136">Cellulose degradation</keyword>
<dbReference type="SUPFAM" id="SSF51445">
    <property type="entry name" value="(Trans)glycosidases"/>
    <property type="match status" value="1"/>
</dbReference>
<gene>
    <name evidence="12" type="ORF">AOQ84DRAFT_281014</name>
</gene>
<dbReference type="PIRSF" id="PIRSF001043">
    <property type="entry name" value="Endoglucanase_B"/>
    <property type="match status" value="1"/>
</dbReference>
<dbReference type="Proteomes" id="UP000250140">
    <property type="component" value="Unassembled WGS sequence"/>
</dbReference>
<dbReference type="GO" id="GO:0030245">
    <property type="term" value="P:cellulose catabolic process"/>
    <property type="evidence" value="ECO:0007669"/>
    <property type="project" value="UniProtKB-KW"/>
</dbReference>
<dbReference type="Pfam" id="PF00150">
    <property type="entry name" value="Cellulase"/>
    <property type="match status" value="1"/>
</dbReference>